<evidence type="ECO:0000259" key="10">
    <source>
        <dbReference type="Pfam" id="PF01490"/>
    </source>
</evidence>
<evidence type="ECO:0000256" key="4">
    <source>
        <dbReference type="ARBA" id="ARBA00022554"/>
    </source>
</evidence>
<evidence type="ECO:0000256" key="8">
    <source>
        <dbReference type="ARBA" id="ARBA00023136"/>
    </source>
</evidence>
<feature type="transmembrane region" description="Helical" evidence="9">
    <location>
        <begin position="539"/>
        <end position="561"/>
    </location>
</feature>
<evidence type="ECO:0000313" key="11">
    <source>
        <dbReference type="EMBL" id="CRH00842.1"/>
    </source>
</evidence>
<evidence type="ECO:0000256" key="5">
    <source>
        <dbReference type="ARBA" id="ARBA00022692"/>
    </source>
</evidence>
<feature type="transmembrane region" description="Helical" evidence="9">
    <location>
        <begin position="169"/>
        <end position="188"/>
    </location>
</feature>
<reference evidence="11 12" key="1">
    <citation type="submission" date="2015-04" db="EMBL/GenBank/DDBJ databases">
        <authorList>
            <consortium name="Pathogen Informatics"/>
        </authorList>
    </citation>
    <scope>NUCLEOTIDE SEQUENCE [LARGE SCALE GENOMIC DNA]</scope>
    <source>
        <strain evidence="11 12">SGS1</strain>
    </source>
</reference>
<dbReference type="OrthoDB" id="438545at2759"/>
<comment type="subcellular location">
    <subcellularLocation>
        <location evidence="1">Vacuole membrane</location>
        <topology evidence="1">Multi-pass membrane protein</topology>
    </subcellularLocation>
</comment>
<dbReference type="Pfam" id="PF01490">
    <property type="entry name" value="Aa_trans"/>
    <property type="match status" value="1"/>
</dbReference>
<evidence type="ECO:0000256" key="9">
    <source>
        <dbReference type="SAM" id="Phobius"/>
    </source>
</evidence>
<feature type="domain" description="Amino acid transporter transmembrane" evidence="10">
    <location>
        <begin position="163"/>
        <end position="598"/>
    </location>
</feature>
<keyword evidence="8 9" id="KW-0472">Membrane</keyword>
<feature type="transmembrane region" description="Helical" evidence="9">
    <location>
        <begin position="274"/>
        <end position="295"/>
    </location>
</feature>
<feature type="transmembrane region" description="Helical" evidence="9">
    <location>
        <begin position="421"/>
        <end position="441"/>
    </location>
</feature>
<keyword evidence="5 9" id="KW-0812">Transmembrane</keyword>
<evidence type="ECO:0000256" key="2">
    <source>
        <dbReference type="ARBA" id="ARBA00008066"/>
    </source>
</evidence>
<dbReference type="PANTHER" id="PTHR22950">
    <property type="entry name" value="AMINO ACID TRANSPORTER"/>
    <property type="match status" value="1"/>
</dbReference>
<keyword evidence="7 9" id="KW-1133">Transmembrane helix</keyword>
<sequence length="600" mass="69403">MNENGLSNDFHSNKESRNTLDKILNLDNKKNYINIDKSNDKISMKNNNKNATSNNNDYLIEYKNQNIHSTNKQDEKKINKKLQNGKKVEEFTYKNEKRVNKDEYIYMNDDNINVYPPYYESNQSDYYNNENKHIVNETTVESKNEKNKNKNWKGRTFSRFTPGGVRSSTVLFICTAIGVGFLSIPYVFSKLGIVLSLILIFFNAIESYVTTNILCLSSLEHNTFVYGNLLKKIGKDYHKTIIDIGLSFGFFSSFILILILMSDFLSSIFSVFNFPSFLCNNIFIVIIICILILPITFRDQVGSLNYFLTFSLFSLSVTVITIGIQAYSYFKILENKNIVLFNLDRSFFKCFNVLLFSFSQQPNACFITGQFNQPTHRRINKSAYRSILLQIIFYTLFGILGYLSFLNTAKDNIVLNYENTNVSILCCKFLLSITFFFSIPLNFMGSYQSLLSIFLGIRNIFYKIYFFILRRNRYITNLSSVLRNDSVDPLEEITLNNFTDASSMHESEAYDKKQRIFVSTVVTIICAFIACKVKNLTNVIGIGGGITSTLISCFLPNLIYFKNRKNVENKFKRYITLFMLIFFSFMGFFSVIITTLNLVI</sequence>
<feature type="transmembrane region" description="Helical" evidence="9">
    <location>
        <begin position="447"/>
        <end position="468"/>
    </location>
</feature>
<dbReference type="GO" id="GO:0061459">
    <property type="term" value="F:L-arginine transmembrane transporter activity"/>
    <property type="evidence" value="ECO:0007669"/>
    <property type="project" value="TreeGrafter"/>
</dbReference>
<feature type="transmembrane region" description="Helical" evidence="9">
    <location>
        <begin position="194"/>
        <end position="219"/>
    </location>
</feature>
<evidence type="ECO:0000256" key="3">
    <source>
        <dbReference type="ARBA" id="ARBA00022448"/>
    </source>
</evidence>
<dbReference type="GO" id="GO:0015194">
    <property type="term" value="F:L-serine transmembrane transporter activity"/>
    <property type="evidence" value="ECO:0007669"/>
    <property type="project" value="TreeGrafter"/>
</dbReference>
<organism evidence="11 12">
    <name type="scientific">Plasmodium relictum</name>
    <dbReference type="NCBI Taxonomy" id="85471"/>
    <lineage>
        <taxon>Eukaryota</taxon>
        <taxon>Sar</taxon>
        <taxon>Alveolata</taxon>
        <taxon>Apicomplexa</taxon>
        <taxon>Aconoidasida</taxon>
        <taxon>Haemosporida</taxon>
        <taxon>Plasmodiidae</taxon>
        <taxon>Plasmodium</taxon>
        <taxon>Plasmodium (Haemamoeba)</taxon>
    </lineage>
</organism>
<feature type="transmembrane region" description="Helical" evidence="9">
    <location>
        <begin position="516"/>
        <end position="533"/>
    </location>
</feature>
<dbReference type="GO" id="GO:0005774">
    <property type="term" value="C:vacuolar membrane"/>
    <property type="evidence" value="ECO:0007669"/>
    <property type="project" value="UniProtKB-SubCell"/>
</dbReference>
<dbReference type="GO" id="GO:0005313">
    <property type="term" value="F:L-glutamate transmembrane transporter activity"/>
    <property type="evidence" value="ECO:0007669"/>
    <property type="project" value="TreeGrafter"/>
</dbReference>
<dbReference type="PANTHER" id="PTHR22950:SF678">
    <property type="entry name" value="VACUOLAR AMINO ACID TRANSPORTER 5-RELATED"/>
    <property type="match status" value="1"/>
</dbReference>
<keyword evidence="4" id="KW-0926">Vacuole</keyword>
<comment type="similarity">
    <text evidence="2">Belongs to the amino acid/polyamine transporter 2 family.</text>
</comment>
<dbReference type="GO" id="GO:0005302">
    <property type="term" value="F:L-tyrosine transmembrane transporter activity"/>
    <property type="evidence" value="ECO:0007669"/>
    <property type="project" value="TreeGrafter"/>
</dbReference>
<feature type="transmembrane region" description="Helical" evidence="9">
    <location>
        <begin position="573"/>
        <end position="599"/>
    </location>
</feature>
<dbReference type="GO" id="GO:0015189">
    <property type="term" value="F:L-lysine transmembrane transporter activity"/>
    <property type="evidence" value="ECO:0007669"/>
    <property type="project" value="TreeGrafter"/>
</dbReference>
<feature type="transmembrane region" description="Helical" evidence="9">
    <location>
        <begin position="307"/>
        <end position="330"/>
    </location>
</feature>
<evidence type="ECO:0000256" key="6">
    <source>
        <dbReference type="ARBA" id="ARBA00022970"/>
    </source>
</evidence>
<dbReference type="VEuPathDB" id="PlasmoDB:PRELSG_1118800"/>
<evidence type="ECO:0000313" key="12">
    <source>
        <dbReference type="Proteomes" id="UP000220158"/>
    </source>
</evidence>
<keyword evidence="3" id="KW-0813">Transport</keyword>
<gene>
    <name evidence="11" type="ORF">PRELSG_1118800</name>
</gene>
<evidence type="ECO:0000256" key="1">
    <source>
        <dbReference type="ARBA" id="ARBA00004128"/>
    </source>
</evidence>
<dbReference type="AlphaFoldDB" id="A0A1J1H7F1"/>
<keyword evidence="12" id="KW-1185">Reference proteome</keyword>
<accession>A0A1J1H7F1</accession>
<dbReference type="GeneID" id="39736966"/>
<dbReference type="KEGG" id="prel:PRELSG_1118800"/>
<feature type="transmembrane region" description="Helical" evidence="9">
    <location>
        <begin position="387"/>
        <end position="409"/>
    </location>
</feature>
<protein>
    <submittedName>
        <fullName evidence="11">Amino acid transporter, putative</fullName>
    </submittedName>
</protein>
<dbReference type="Proteomes" id="UP000220158">
    <property type="component" value="Chromosome 11"/>
</dbReference>
<feature type="transmembrane region" description="Helical" evidence="9">
    <location>
        <begin position="240"/>
        <end position="262"/>
    </location>
</feature>
<dbReference type="GO" id="GO:0005290">
    <property type="term" value="F:L-histidine transmembrane transporter activity"/>
    <property type="evidence" value="ECO:0007669"/>
    <property type="project" value="TreeGrafter"/>
</dbReference>
<evidence type="ECO:0000256" key="7">
    <source>
        <dbReference type="ARBA" id="ARBA00022989"/>
    </source>
</evidence>
<dbReference type="InterPro" id="IPR013057">
    <property type="entry name" value="AA_transpt_TM"/>
</dbReference>
<name>A0A1J1H7F1_PLARL</name>
<dbReference type="RefSeq" id="XP_028533844.1">
    <property type="nucleotide sequence ID" value="XM_028677458.1"/>
</dbReference>
<keyword evidence="6" id="KW-0029">Amino-acid transport</keyword>
<dbReference type="EMBL" id="LN835306">
    <property type="protein sequence ID" value="CRH00842.1"/>
    <property type="molecule type" value="Genomic_DNA"/>
</dbReference>
<proteinExistence type="inferred from homology"/>
<dbReference type="OMA" id="YHKTIID"/>